<dbReference type="SUPFAM" id="SSF52172">
    <property type="entry name" value="CheY-like"/>
    <property type="match status" value="1"/>
</dbReference>
<evidence type="ECO:0000256" key="2">
    <source>
        <dbReference type="PROSITE-ProRule" id="PRU00169"/>
    </source>
</evidence>
<dbReference type="AlphaFoldDB" id="A0A1H3FKP4"/>
<dbReference type="EMBL" id="FNPC01000002">
    <property type="protein sequence ID" value="SDX91405.1"/>
    <property type="molecule type" value="Genomic_DNA"/>
</dbReference>
<dbReference type="PANTHER" id="PTHR44591">
    <property type="entry name" value="STRESS RESPONSE REGULATOR PROTEIN 1"/>
    <property type="match status" value="1"/>
</dbReference>
<reference evidence="5" key="1">
    <citation type="submission" date="2016-10" db="EMBL/GenBank/DDBJ databases">
        <authorList>
            <person name="Varghese N."/>
            <person name="Submissions S."/>
        </authorList>
    </citation>
    <scope>NUCLEOTIDE SEQUENCE [LARGE SCALE GENOMIC DNA]</scope>
    <source>
        <strain evidence="5">DC30,IBRC 10041,KCTC 4046</strain>
    </source>
</reference>
<evidence type="ECO:0000313" key="4">
    <source>
        <dbReference type="EMBL" id="SDX91405.1"/>
    </source>
</evidence>
<evidence type="ECO:0000259" key="3">
    <source>
        <dbReference type="PROSITE" id="PS50110"/>
    </source>
</evidence>
<dbReference type="RefSeq" id="WP_303645822.1">
    <property type="nucleotide sequence ID" value="NZ_FNPC01000002.1"/>
</dbReference>
<keyword evidence="5" id="KW-1185">Reference proteome</keyword>
<name>A0A1H3FKP4_9EURY</name>
<dbReference type="SMART" id="SM00448">
    <property type="entry name" value="REC"/>
    <property type="match status" value="1"/>
</dbReference>
<gene>
    <name evidence="4" type="ORF">SAMN05216564_10297</name>
</gene>
<evidence type="ECO:0000256" key="1">
    <source>
        <dbReference type="ARBA" id="ARBA00022553"/>
    </source>
</evidence>
<dbReference type="PROSITE" id="PS50110">
    <property type="entry name" value="RESPONSE_REGULATORY"/>
    <property type="match status" value="1"/>
</dbReference>
<dbReference type="InterPro" id="IPR001789">
    <property type="entry name" value="Sig_transdc_resp-reg_receiver"/>
</dbReference>
<feature type="domain" description="Response regulatory" evidence="3">
    <location>
        <begin position="44"/>
        <end position="154"/>
    </location>
</feature>
<organism evidence="4 5">
    <name type="scientific">Halopenitus persicus</name>
    <dbReference type="NCBI Taxonomy" id="1048396"/>
    <lineage>
        <taxon>Archaea</taxon>
        <taxon>Methanobacteriati</taxon>
        <taxon>Methanobacteriota</taxon>
        <taxon>Stenosarchaea group</taxon>
        <taxon>Halobacteria</taxon>
        <taxon>Halobacteriales</taxon>
        <taxon>Haloferacaceae</taxon>
        <taxon>Halopenitus</taxon>
    </lineage>
</organism>
<dbReference type="GO" id="GO:0000160">
    <property type="term" value="P:phosphorelay signal transduction system"/>
    <property type="evidence" value="ECO:0007669"/>
    <property type="project" value="InterPro"/>
</dbReference>
<dbReference type="Gene3D" id="3.40.50.2300">
    <property type="match status" value="1"/>
</dbReference>
<sequence>MAPRISHPKYDLAITLEARMTAENQPRSGPDTAKGDRTENETFTVLLADDDDAYRETLSIWLADDRWNVREATNGREAIEELDEEVDALVLDRRMPELSGPEVVHRLAAEGPDVPVLVLSAYRGDDHLSDDDVETYLTKPMGRSAFVEHLERVC</sequence>
<dbReference type="InterPro" id="IPR011006">
    <property type="entry name" value="CheY-like_superfamily"/>
</dbReference>
<keyword evidence="1 2" id="KW-0597">Phosphoprotein</keyword>
<accession>A0A1H3FKP4</accession>
<evidence type="ECO:0000313" key="5">
    <source>
        <dbReference type="Proteomes" id="UP000199079"/>
    </source>
</evidence>
<proteinExistence type="predicted"/>
<dbReference type="CDD" id="cd00156">
    <property type="entry name" value="REC"/>
    <property type="match status" value="1"/>
</dbReference>
<dbReference type="Pfam" id="PF00072">
    <property type="entry name" value="Response_reg"/>
    <property type="match status" value="1"/>
</dbReference>
<dbReference type="InterPro" id="IPR050595">
    <property type="entry name" value="Bact_response_regulator"/>
</dbReference>
<protein>
    <submittedName>
        <fullName evidence="4">Response regulator receiver domain-containing protein</fullName>
    </submittedName>
</protein>
<dbReference type="Proteomes" id="UP000199079">
    <property type="component" value="Unassembled WGS sequence"/>
</dbReference>
<feature type="modified residue" description="4-aspartylphosphate" evidence="2">
    <location>
        <position position="92"/>
    </location>
</feature>
<dbReference type="PANTHER" id="PTHR44591:SF3">
    <property type="entry name" value="RESPONSE REGULATORY DOMAIN-CONTAINING PROTEIN"/>
    <property type="match status" value="1"/>
</dbReference>